<evidence type="ECO:0000256" key="1">
    <source>
        <dbReference type="SAM" id="Phobius"/>
    </source>
</evidence>
<evidence type="ECO:0000313" key="3">
    <source>
        <dbReference type="Proteomes" id="UP000023152"/>
    </source>
</evidence>
<proteinExistence type="predicted"/>
<reference evidence="2 3" key="1">
    <citation type="journal article" date="2013" name="Curr. Biol.">
        <title>The Genome of the Foraminiferan Reticulomyxa filosa.</title>
        <authorList>
            <person name="Glockner G."/>
            <person name="Hulsmann N."/>
            <person name="Schleicher M."/>
            <person name="Noegel A.A."/>
            <person name="Eichinger L."/>
            <person name="Gallinger C."/>
            <person name="Pawlowski J."/>
            <person name="Sierra R."/>
            <person name="Euteneuer U."/>
            <person name="Pillet L."/>
            <person name="Moustafa A."/>
            <person name="Platzer M."/>
            <person name="Groth M."/>
            <person name="Szafranski K."/>
            <person name="Schliwa M."/>
        </authorList>
    </citation>
    <scope>NUCLEOTIDE SEQUENCE [LARGE SCALE GENOMIC DNA]</scope>
</reference>
<dbReference type="AlphaFoldDB" id="X6NEA7"/>
<comment type="caution">
    <text evidence="2">The sequence shown here is derived from an EMBL/GenBank/DDBJ whole genome shotgun (WGS) entry which is preliminary data.</text>
</comment>
<keyword evidence="3" id="KW-1185">Reference proteome</keyword>
<gene>
    <name evidence="2" type="ORF">RFI_12498</name>
</gene>
<evidence type="ECO:0000313" key="2">
    <source>
        <dbReference type="EMBL" id="ETO24660.1"/>
    </source>
</evidence>
<sequence>MSWIEVNRYPKKKKMNFLFFEFGLFKKKKKKKNNNKRWTITNPRQWDILVIVGPIDTEKGLGTDSEQRETDSCDFEPFVAMMKLVRLVQMQVPIFLVFLPNLQYFHPNQLPLFRSLSQSQQPQQPQQQLQSQSQSQSQQSQFKVAFNALPSQLLNSDEMLMLFEELVLRDLVPIHFEVNGDVLVATCRVVIQPHALEVFCFVLFFLKKLTYIYILLYKYNNI</sequence>
<dbReference type="EMBL" id="ASPP01009071">
    <property type="protein sequence ID" value="ETO24660.1"/>
    <property type="molecule type" value="Genomic_DNA"/>
</dbReference>
<organism evidence="2 3">
    <name type="scientific">Reticulomyxa filosa</name>
    <dbReference type="NCBI Taxonomy" id="46433"/>
    <lineage>
        <taxon>Eukaryota</taxon>
        <taxon>Sar</taxon>
        <taxon>Rhizaria</taxon>
        <taxon>Retaria</taxon>
        <taxon>Foraminifera</taxon>
        <taxon>Monothalamids</taxon>
        <taxon>Reticulomyxidae</taxon>
        <taxon>Reticulomyxa</taxon>
    </lineage>
</organism>
<accession>X6NEA7</accession>
<feature type="transmembrane region" description="Helical" evidence="1">
    <location>
        <begin position="195"/>
        <end position="216"/>
    </location>
</feature>
<keyword evidence="1" id="KW-0812">Transmembrane</keyword>
<dbReference type="Proteomes" id="UP000023152">
    <property type="component" value="Unassembled WGS sequence"/>
</dbReference>
<keyword evidence="1" id="KW-1133">Transmembrane helix</keyword>
<name>X6NEA7_RETFI</name>
<keyword evidence="1" id="KW-0472">Membrane</keyword>
<protein>
    <submittedName>
        <fullName evidence="2">Uncharacterized protein</fullName>
    </submittedName>
</protein>